<dbReference type="EMBL" id="OX596103">
    <property type="protein sequence ID" value="CAM9843969.1"/>
    <property type="molecule type" value="Genomic_DNA"/>
</dbReference>
<accession>A0AC59YNM3</accession>
<evidence type="ECO:0000313" key="1">
    <source>
        <dbReference type="EMBL" id="CAM9843969.1"/>
    </source>
</evidence>
<organism evidence="1 2">
    <name type="scientific">Rangifer tarandus platyrhynchus</name>
    <name type="common">Svalbard reindeer</name>
    <dbReference type="NCBI Taxonomy" id="3082113"/>
    <lineage>
        <taxon>Eukaryota</taxon>
        <taxon>Metazoa</taxon>
        <taxon>Chordata</taxon>
        <taxon>Craniata</taxon>
        <taxon>Vertebrata</taxon>
        <taxon>Euteleostomi</taxon>
        <taxon>Mammalia</taxon>
        <taxon>Eutheria</taxon>
        <taxon>Laurasiatheria</taxon>
        <taxon>Artiodactyla</taxon>
        <taxon>Ruminantia</taxon>
        <taxon>Pecora</taxon>
        <taxon>Cervidae</taxon>
        <taxon>Odocoileinae</taxon>
        <taxon>Rangifer</taxon>
    </lineage>
</organism>
<name>A0AC59YNM3_RANTA</name>
<dbReference type="Proteomes" id="UP001162501">
    <property type="component" value="Chromosome 19"/>
</dbReference>
<protein>
    <submittedName>
        <fullName evidence="1">Uncharacterized protein</fullName>
    </submittedName>
</protein>
<feature type="non-terminal residue" evidence="1">
    <location>
        <position position="1"/>
    </location>
</feature>
<sequence length="87" mass="9606">HPKPRAPCVKAFYEPHVGSVELQILLASMAVILIFFKALNACSQLTKTNDHPKTRASEKEKEGGDQPSEKTVQMVAKPDMTQTLLSE</sequence>
<reference evidence="1" key="1">
    <citation type="submission" date="2023-05" db="EMBL/GenBank/DDBJ databases">
        <authorList>
            <consortium name="ELIXIR-Norway"/>
        </authorList>
    </citation>
    <scope>NUCLEOTIDE SEQUENCE</scope>
</reference>
<gene>
    <name evidence="1" type="ORF">MRATA1EN22A_LOCUS8247</name>
</gene>
<evidence type="ECO:0000313" key="2">
    <source>
        <dbReference type="Proteomes" id="UP001162501"/>
    </source>
</evidence>
<proteinExistence type="predicted"/>
<feature type="non-terminal residue" evidence="1">
    <location>
        <position position="87"/>
    </location>
</feature>
<reference evidence="1" key="2">
    <citation type="submission" date="2025-03" db="EMBL/GenBank/DDBJ databases">
        <authorList>
            <consortium name="ELIXIR-Norway"/>
            <consortium name="Elixir Norway"/>
        </authorList>
    </citation>
    <scope>NUCLEOTIDE SEQUENCE</scope>
</reference>